<feature type="region of interest" description="Disordered" evidence="4">
    <location>
        <begin position="104"/>
        <end position="127"/>
    </location>
</feature>
<keyword evidence="2 3" id="KW-0326">Glycosidase</keyword>
<protein>
    <recommendedName>
        <fullName evidence="5">Glycoside hydrolase family 5 domain-containing protein</fullName>
    </recommendedName>
</protein>
<dbReference type="EMBL" id="BLPG01000001">
    <property type="protein sequence ID" value="GFJ86597.1"/>
    <property type="molecule type" value="Genomic_DNA"/>
</dbReference>
<evidence type="ECO:0000256" key="3">
    <source>
        <dbReference type="RuleBase" id="RU361153"/>
    </source>
</evidence>
<keyword evidence="7" id="KW-1185">Reference proteome</keyword>
<comment type="similarity">
    <text evidence="3">Belongs to the glycosyl hydrolase 5 (cellulase A) family.</text>
</comment>
<organism evidence="6 7">
    <name type="scientific">Phytohabitans rumicis</name>
    <dbReference type="NCBI Taxonomy" id="1076125"/>
    <lineage>
        <taxon>Bacteria</taxon>
        <taxon>Bacillati</taxon>
        <taxon>Actinomycetota</taxon>
        <taxon>Actinomycetes</taxon>
        <taxon>Micromonosporales</taxon>
        <taxon>Micromonosporaceae</taxon>
    </lineage>
</organism>
<comment type="caution">
    <text evidence="6">The sequence shown here is derived from an EMBL/GenBank/DDBJ whole genome shotgun (WGS) entry which is preliminary data.</text>
</comment>
<feature type="domain" description="Glycoside hydrolase family 5" evidence="5">
    <location>
        <begin position="15"/>
        <end position="99"/>
    </location>
</feature>
<dbReference type="AlphaFoldDB" id="A0A6V8KXM8"/>
<dbReference type="PANTHER" id="PTHR34142:SF1">
    <property type="entry name" value="GLYCOSIDE HYDROLASE FAMILY 5 DOMAIN-CONTAINING PROTEIN"/>
    <property type="match status" value="1"/>
</dbReference>
<feature type="compositionally biased region" description="Pro residues" evidence="4">
    <location>
        <begin position="114"/>
        <end position="127"/>
    </location>
</feature>
<reference evidence="6 7" key="1">
    <citation type="submission" date="2020-03" db="EMBL/GenBank/DDBJ databases">
        <title>Whole genome shotgun sequence of Phytohabitans rumicis NBRC 108638.</title>
        <authorList>
            <person name="Komaki H."/>
            <person name="Tamura T."/>
        </authorList>
    </citation>
    <scope>NUCLEOTIDE SEQUENCE [LARGE SCALE GENOMIC DNA]</scope>
    <source>
        <strain evidence="6 7">NBRC 108638</strain>
    </source>
</reference>
<sequence length="127" mass="13914">MAINGQLRVCGVNLCNQFNRPIQLRGMSTHGIQWFGGCYNNASLDALANDWKADVFRISMYVQEQGYETNPTAFTNQVNNLVEMATARGMYALIDFHILTRVTPTTTSSGPGRSSPPCPPGTPARTT</sequence>
<dbReference type="Pfam" id="PF00150">
    <property type="entry name" value="Cellulase"/>
    <property type="match status" value="1"/>
</dbReference>
<dbReference type="GO" id="GO:0004553">
    <property type="term" value="F:hydrolase activity, hydrolyzing O-glycosyl compounds"/>
    <property type="evidence" value="ECO:0007669"/>
    <property type="project" value="InterPro"/>
</dbReference>
<keyword evidence="1 3" id="KW-0378">Hydrolase</keyword>
<accession>A0A6V8KXM8</accession>
<evidence type="ECO:0000256" key="2">
    <source>
        <dbReference type="ARBA" id="ARBA00023295"/>
    </source>
</evidence>
<dbReference type="SUPFAM" id="SSF51445">
    <property type="entry name" value="(Trans)glycosidases"/>
    <property type="match status" value="1"/>
</dbReference>
<evidence type="ECO:0000256" key="1">
    <source>
        <dbReference type="ARBA" id="ARBA00022801"/>
    </source>
</evidence>
<dbReference type="Gene3D" id="3.20.20.80">
    <property type="entry name" value="Glycosidases"/>
    <property type="match status" value="1"/>
</dbReference>
<name>A0A6V8KXM8_9ACTN</name>
<evidence type="ECO:0000313" key="7">
    <source>
        <dbReference type="Proteomes" id="UP000482960"/>
    </source>
</evidence>
<dbReference type="InterPro" id="IPR017853">
    <property type="entry name" value="GH"/>
</dbReference>
<gene>
    <name evidence="6" type="ORF">Prum_002390</name>
</gene>
<dbReference type="Proteomes" id="UP000482960">
    <property type="component" value="Unassembled WGS sequence"/>
</dbReference>
<dbReference type="GO" id="GO:0000272">
    <property type="term" value="P:polysaccharide catabolic process"/>
    <property type="evidence" value="ECO:0007669"/>
    <property type="project" value="InterPro"/>
</dbReference>
<feature type="compositionally biased region" description="Low complexity" evidence="4">
    <location>
        <begin position="104"/>
        <end position="113"/>
    </location>
</feature>
<dbReference type="InterPro" id="IPR001547">
    <property type="entry name" value="Glyco_hydro_5"/>
</dbReference>
<dbReference type="PANTHER" id="PTHR34142">
    <property type="entry name" value="ENDO-BETA-1,4-GLUCANASE A"/>
    <property type="match status" value="1"/>
</dbReference>
<reference evidence="6 7" key="2">
    <citation type="submission" date="2020-03" db="EMBL/GenBank/DDBJ databases">
        <authorList>
            <person name="Ichikawa N."/>
            <person name="Kimura A."/>
            <person name="Kitahashi Y."/>
            <person name="Uohara A."/>
        </authorList>
    </citation>
    <scope>NUCLEOTIDE SEQUENCE [LARGE SCALE GENOMIC DNA]</scope>
    <source>
        <strain evidence="6 7">NBRC 108638</strain>
    </source>
</reference>
<evidence type="ECO:0000256" key="4">
    <source>
        <dbReference type="SAM" id="MobiDB-lite"/>
    </source>
</evidence>
<proteinExistence type="inferred from homology"/>
<evidence type="ECO:0000259" key="5">
    <source>
        <dbReference type="Pfam" id="PF00150"/>
    </source>
</evidence>
<evidence type="ECO:0000313" key="6">
    <source>
        <dbReference type="EMBL" id="GFJ86597.1"/>
    </source>
</evidence>